<feature type="domain" description="RCK C-terminal" evidence="9">
    <location>
        <begin position="203"/>
        <end position="292"/>
    </location>
</feature>
<dbReference type="Gene3D" id="3.30.70.1450">
    <property type="entry name" value="Regulator of K+ conductance, C-terminal domain"/>
    <property type="match status" value="2"/>
</dbReference>
<keyword evidence="3 8" id="KW-1003">Cell membrane</keyword>
<organism evidence="10 11">
    <name type="scientific">Vibrio penaeicida</name>
    <dbReference type="NCBI Taxonomy" id="104609"/>
    <lineage>
        <taxon>Bacteria</taxon>
        <taxon>Pseudomonadati</taxon>
        <taxon>Pseudomonadota</taxon>
        <taxon>Gammaproteobacteria</taxon>
        <taxon>Vibrionales</taxon>
        <taxon>Vibrionaceae</taxon>
        <taxon>Vibrio</taxon>
    </lineage>
</organism>
<feature type="transmembrane region" description="Helical" evidence="8">
    <location>
        <begin position="386"/>
        <end position="406"/>
    </location>
</feature>
<dbReference type="GO" id="GO:0005886">
    <property type="term" value="C:plasma membrane"/>
    <property type="evidence" value="ECO:0007669"/>
    <property type="project" value="UniProtKB-SubCell"/>
</dbReference>
<dbReference type="InterPro" id="IPR006037">
    <property type="entry name" value="RCK_C"/>
</dbReference>
<evidence type="ECO:0000256" key="4">
    <source>
        <dbReference type="ARBA" id="ARBA00022692"/>
    </source>
</evidence>
<evidence type="ECO:0000256" key="3">
    <source>
        <dbReference type="ARBA" id="ARBA00022475"/>
    </source>
</evidence>
<evidence type="ECO:0000256" key="8">
    <source>
        <dbReference type="HAMAP-Rule" id="MF_01015"/>
    </source>
</evidence>
<feature type="transmembrane region" description="Helical" evidence="8">
    <location>
        <begin position="450"/>
        <end position="472"/>
    </location>
</feature>
<accession>A0AAV5NYR9</accession>
<feature type="transmembrane region" description="Helical" evidence="8">
    <location>
        <begin position="12"/>
        <end position="30"/>
    </location>
</feature>
<dbReference type="InterPro" id="IPR050144">
    <property type="entry name" value="AAE_transporter"/>
</dbReference>
<gene>
    <name evidence="10" type="ORF">GCM10007932_48540</name>
</gene>
<evidence type="ECO:0000256" key="7">
    <source>
        <dbReference type="ARBA" id="ARBA00023136"/>
    </source>
</evidence>
<dbReference type="GO" id="GO:0008324">
    <property type="term" value="F:monoatomic cation transmembrane transporter activity"/>
    <property type="evidence" value="ECO:0007669"/>
    <property type="project" value="InterPro"/>
</dbReference>
<dbReference type="GO" id="GO:0006813">
    <property type="term" value="P:potassium ion transport"/>
    <property type="evidence" value="ECO:0007669"/>
    <property type="project" value="InterPro"/>
</dbReference>
<evidence type="ECO:0000313" key="10">
    <source>
        <dbReference type="EMBL" id="GLQ75492.1"/>
    </source>
</evidence>
<keyword evidence="4 8" id="KW-0812">Transmembrane</keyword>
<dbReference type="PROSITE" id="PS51202">
    <property type="entry name" value="RCK_C"/>
    <property type="match status" value="2"/>
</dbReference>
<keyword evidence="6 8" id="KW-1133">Transmembrane helix</keyword>
<evidence type="ECO:0000256" key="5">
    <source>
        <dbReference type="ARBA" id="ARBA00022737"/>
    </source>
</evidence>
<feature type="domain" description="RCK C-terminal" evidence="9">
    <location>
        <begin position="293"/>
        <end position="377"/>
    </location>
</feature>
<dbReference type="Proteomes" id="UP001156690">
    <property type="component" value="Unassembled WGS sequence"/>
</dbReference>
<dbReference type="InterPro" id="IPR036721">
    <property type="entry name" value="RCK_C_sf"/>
</dbReference>
<keyword evidence="11" id="KW-1185">Reference proteome</keyword>
<comment type="similarity">
    <text evidence="8">Belongs to the AAE transporter (TC 2.A.81) family. YbjL subfamily.</text>
</comment>
<feature type="transmembrane region" description="Helical" evidence="8">
    <location>
        <begin position="164"/>
        <end position="184"/>
    </location>
</feature>
<evidence type="ECO:0000256" key="2">
    <source>
        <dbReference type="ARBA" id="ARBA00022448"/>
    </source>
</evidence>
<evidence type="ECO:0000313" key="11">
    <source>
        <dbReference type="Proteomes" id="UP001156690"/>
    </source>
</evidence>
<protein>
    <recommendedName>
        <fullName evidence="8">Putative transport protein GCM10007932_48540</fullName>
    </recommendedName>
</protein>
<feature type="transmembrane region" description="Helical" evidence="8">
    <location>
        <begin position="478"/>
        <end position="501"/>
    </location>
</feature>
<keyword evidence="5" id="KW-0677">Repeat</keyword>
<feature type="transmembrane region" description="Helical" evidence="8">
    <location>
        <begin position="37"/>
        <end position="55"/>
    </location>
</feature>
<keyword evidence="2 8" id="KW-0813">Transport</keyword>
<dbReference type="RefSeq" id="WP_126610274.1">
    <property type="nucleotide sequence ID" value="NZ_AP025144.1"/>
</dbReference>
<feature type="transmembrane region" description="Helical" evidence="8">
    <location>
        <begin position="412"/>
        <end position="429"/>
    </location>
</feature>
<feature type="transmembrane region" description="Helical" evidence="8">
    <location>
        <begin position="536"/>
        <end position="559"/>
    </location>
</feature>
<name>A0AAV5NYR9_9VIBR</name>
<keyword evidence="7 8" id="KW-0472">Membrane</keyword>
<comment type="caution">
    <text evidence="10">The sequence shown here is derived from an EMBL/GenBank/DDBJ whole genome shotgun (WGS) entry which is preliminary data.</text>
</comment>
<dbReference type="InterPro" id="IPR023017">
    <property type="entry name" value="Transp_YbjL_put"/>
</dbReference>
<dbReference type="SUPFAM" id="SSF116726">
    <property type="entry name" value="TrkA C-terminal domain-like"/>
    <property type="match status" value="2"/>
</dbReference>
<dbReference type="PANTHER" id="PTHR30445">
    <property type="entry name" value="K(+)_H(+) ANTIPORTER SUBUNIT KHTT"/>
    <property type="match status" value="1"/>
</dbReference>
<evidence type="ECO:0000256" key="6">
    <source>
        <dbReference type="ARBA" id="ARBA00022989"/>
    </source>
</evidence>
<dbReference type="PANTHER" id="PTHR30445:SF10">
    <property type="entry name" value="TRANSPORT PROTEIN YBJL-RELATED"/>
    <property type="match status" value="1"/>
</dbReference>
<dbReference type="InterPro" id="IPR006512">
    <property type="entry name" value="YidE_YbjL"/>
</dbReference>
<dbReference type="EMBL" id="BSNX01000073">
    <property type="protein sequence ID" value="GLQ75492.1"/>
    <property type="molecule type" value="Genomic_DNA"/>
</dbReference>
<dbReference type="Pfam" id="PF06826">
    <property type="entry name" value="Asp-Al_Ex"/>
    <property type="match status" value="2"/>
</dbReference>
<comment type="subcellular location">
    <subcellularLocation>
        <location evidence="1 8">Cell membrane</location>
        <topology evidence="1 8">Multi-pass membrane protein</topology>
    </subcellularLocation>
</comment>
<dbReference type="HAMAP" id="MF_01015">
    <property type="entry name" value="YbjL"/>
    <property type="match status" value="1"/>
</dbReference>
<sequence length="560" mass="60537">MNIDIVTLLEQNPILLIFVVLAIGLGIGKIQFGRMQLGSAIGVLISAILMGNLGFSFNADALTIGFMLFIFCVGIEAGPNFFGIFFRDGKHYFILSLTVLSSALAITYFVSSYLELDFGFSAGMMAGSLTSTPILVGAQDALKTGLATVPSDITMDKVRENLSVGYAIAYLVGLTSMILMAKLLPKFQRQNLHDSATQIAQERGLDTSAQRKVYLPIIRAYRVGTELVDWTDGKNLRELGIYRQTGCYIERIRRNGILAHPDGDAILQQGDEIALVGYPDSHARLDPSFRNGKEVFDRNLLDLRIVEEEIVVKSDSIAGKKLSDLNLSEYGCFLNRVVRAQIEMPMDLNIVLAKGDILQVSGEKSRVMGLAERIGFISIHSQMADLLAFCSFFILGILFGLITMTFGQVTFGLGNAVGLLLSGITLGFLRANHPTFGYVPQGALNMVKDLGLMFFMVGIGLSAGDSIVSYMSRVGPQILGVSLLISVIPVMIAYLVGAYVLKMNRALLIGAIVGARTCGPAMDVVNEQAKSTIPALGYAGTYAIANILMTLAGTFLIIIT</sequence>
<dbReference type="NCBIfam" id="NF003440">
    <property type="entry name" value="PRK04972.1"/>
    <property type="match status" value="1"/>
</dbReference>
<reference evidence="11" key="1">
    <citation type="journal article" date="2019" name="Int. J. Syst. Evol. Microbiol.">
        <title>The Global Catalogue of Microorganisms (GCM) 10K type strain sequencing project: providing services to taxonomists for standard genome sequencing and annotation.</title>
        <authorList>
            <consortium name="The Broad Institute Genomics Platform"/>
            <consortium name="The Broad Institute Genome Sequencing Center for Infectious Disease"/>
            <person name="Wu L."/>
            <person name="Ma J."/>
        </authorList>
    </citation>
    <scope>NUCLEOTIDE SEQUENCE [LARGE SCALE GENOMIC DNA]</scope>
    <source>
        <strain evidence="11">NBRC 15640</strain>
    </source>
</reference>
<proteinExistence type="inferred from homology"/>
<feature type="transmembrane region" description="Helical" evidence="8">
    <location>
        <begin position="61"/>
        <end position="85"/>
    </location>
</feature>
<evidence type="ECO:0000256" key="1">
    <source>
        <dbReference type="ARBA" id="ARBA00004651"/>
    </source>
</evidence>
<dbReference type="NCBIfam" id="TIGR01625">
    <property type="entry name" value="YidE_YbjL_dupl"/>
    <property type="match status" value="2"/>
</dbReference>
<feature type="transmembrane region" description="Helical" evidence="8">
    <location>
        <begin position="92"/>
        <end position="114"/>
    </location>
</feature>
<evidence type="ECO:0000259" key="9">
    <source>
        <dbReference type="PROSITE" id="PS51202"/>
    </source>
</evidence>
<dbReference type="Pfam" id="PF02080">
    <property type="entry name" value="TrkA_C"/>
    <property type="match status" value="2"/>
</dbReference>
<dbReference type="AlphaFoldDB" id="A0AAV5NYR9"/>